<dbReference type="SMART" id="SM00471">
    <property type="entry name" value="HDc"/>
    <property type="match status" value="1"/>
</dbReference>
<gene>
    <name evidence="4" type="ORF">CUJ86_04095</name>
</gene>
<organism evidence="4 5">
    <name type="scientific">Methanofollis fontis</name>
    <dbReference type="NCBI Taxonomy" id="2052832"/>
    <lineage>
        <taxon>Archaea</taxon>
        <taxon>Methanobacteriati</taxon>
        <taxon>Methanobacteriota</taxon>
        <taxon>Stenosarchaea group</taxon>
        <taxon>Methanomicrobia</taxon>
        <taxon>Methanomicrobiales</taxon>
        <taxon>Methanomicrobiaceae</taxon>
        <taxon>Methanofollis</taxon>
    </lineage>
</organism>
<dbReference type="GO" id="GO:0031125">
    <property type="term" value="P:rRNA 3'-end processing"/>
    <property type="evidence" value="ECO:0007669"/>
    <property type="project" value="TreeGrafter"/>
</dbReference>
<dbReference type="InterPro" id="IPR006483">
    <property type="entry name" value="CRISPR-assoc_Cas3_HD"/>
</dbReference>
<dbReference type="NCBIfam" id="TIGR00277">
    <property type="entry name" value="HDIG"/>
    <property type="match status" value="1"/>
</dbReference>
<accession>A0A483CXB5</accession>
<dbReference type="Proteomes" id="UP000292580">
    <property type="component" value="Unassembled WGS sequence"/>
</dbReference>
<dbReference type="InterPro" id="IPR006675">
    <property type="entry name" value="HDIG_dom"/>
</dbReference>
<dbReference type="RefSeq" id="WP_130646298.1">
    <property type="nucleotide sequence ID" value="NZ_PGCL01000002.1"/>
</dbReference>
<dbReference type="GO" id="GO:0016787">
    <property type="term" value="F:hydrolase activity"/>
    <property type="evidence" value="ECO:0007669"/>
    <property type="project" value="UniProtKB-KW"/>
</dbReference>
<dbReference type="InterPro" id="IPR004365">
    <property type="entry name" value="NA-bd_OB_tRNA"/>
</dbReference>
<dbReference type="OrthoDB" id="114744at2157"/>
<dbReference type="EMBL" id="PGCL01000002">
    <property type="protein sequence ID" value="TAJ44509.1"/>
    <property type="molecule type" value="Genomic_DNA"/>
</dbReference>
<dbReference type="PANTHER" id="PTHR37294:SF1">
    <property type="entry name" value="3'-5' EXORIBONUCLEASE YHAM"/>
    <property type="match status" value="1"/>
</dbReference>
<name>A0A483CXB5_9EURY</name>
<dbReference type="AlphaFoldDB" id="A0A483CXB5"/>
<evidence type="ECO:0000313" key="5">
    <source>
        <dbReference type="Proteomes" id="UP000292580"/>
    </source>
</evidence>
<evidence type="ECO:0000259" key="3">
    <source>
        <dbReference type="PROSITE" id="PS51831"/>
    </source>
</evidence>
<dbReference type="GO" id="GO:0003676">
    <property type="term" value="F:nucleic acid binding"/>
    <property type="evidence" value="ECO:0007669"/>
    <property type="project" value="InterPro"/>
</dbReference>
<dbReference type="PANTHER" id="PTHR37294">
    <property type="entry name" value="3'-5' EXORIBONUCLEASE YHAM"/>
    <property type="match status" value="1"/>
</dbReference>
<feature type="domain" description="HD Cas3-type" evidence="2">
    <location>
        <begin position="164"/>
        <end position="317"/>
    </location>
</feature>
<evidence type="ECO:0000259" key="2">
    <source>
        <dbReference type="PROSITE" id="PS51643"/>
    </source>
</evidence>
<keyword evidence="5" id="KW-1185">Reference proteome</keyword>
<comment type="caution">
    <text evidence="4">The sequence shown here is derived from an EMBL/GenBank/DDBJ whole genome shotgun (WGS) entry which is preliminary data.</text>
</comment>
<evidence type="ECO:0000313" key="4">
    <source>
        <dbReference type="EMBL" id="TAJ44509.1"/>
    </source>
</evidence>
<protein>
    <submittedName>
        <fullName evidence="4">Phosphohydrolase</fullName>
    </submittedName>
</protein>
<dbReference type="Gene3D" id="1.10.3210.10">
    <property type="entry name" value="Hypothetical protein af1432"/>
    <property type="match status" value="1"/>
</dbReference>
<dbReference type="InterPro" id="IPR006674">
    <property type="entry name" value="HD_domain"/>
</dbReference>
<dbReference type="Pfam" id="PF01336">
    <property type="entry name" value="tRNA_anti-codon"/>
    <property type="match status" value="1"/>
</dbReference>
<dbReference type="Pfam" id="PF01966">
    <property type="entry name" value="HD"/>
    <property type="match status" value="1"/>
</dbReference>
<dbReference type="PROSITE" id="PS51831">
    <property type="entry name" value="HD"/>
    <property type="match status" value="1"/>
</dbReference>
<keyword evidence="1 4" id="KW-0378">Hydrolase</keyword>
<evidence type="ECO:0000256" key="1">
    <source>
        <dbReference type="ARBA" id="ARBA00022801"/>
    </source>
</evidence>
<dbReference type="PROSITE" id="PS51643">
    <property type="entry name" value="HD_CAS3"/>
    <property type="match status" value="1"/>
</dbReference>
<dbReference type="InterPro" id="IPR050798">
    <property type="entry name" value="YhaM_exoribonuc/phosphodiest"/>
</dbReference>
<proteinExistence type="predicted"/>
<feature type="domain" description="HD" evidence="3">
    <location>
        <begin position="171"/>
        <end position="287"/>
    </location>
</feature>
<dbReference type="CDD" id="cd00077">
    <property type="entry name" value="HDc"/>
    <property type="match status" value="1"/>
</dbReference>
<reference evidence="4 5" key="1">
    <citation type="submission" date="2017-11" db="EMBL/GenBank/DDBJ databases">
        <title>Isolation and Characterization of Methanofollis Species from Methane Seep Offshore SW Taiwan.</title>
        <authorList>
            <person name="Teng N.-H."/>
            <person name="Lai M.-C."/>
            <person name="Chen S.-C."/>
        </authorList>
    </citation>
    <scope>NUCLEOTIDE SEQUENCE [LARGE SCALE GENOMIC DNA]</scope>
    <source>
        <strain evidence="4 5">FWC-SCC2</strain>
    </source>
</reference>
<sequence>MSAPSKTIFAGEIRDRDQVDDLFLLKSAEIRQKKDSSPYIFSQIADASGTLGCYIWGIQGDGERVMQIASTLQCGAVYRICGQARDYNGGIQISVNEGIAELDEPVESIEPSDFISSPVVEEDLKSRILGMANRINDPQLRDLVLNVIATSDGYFTKPAAKMKHHEYPGGLAEHSLEVATIAASMAGSVRGENDADLVIAGALLHDIGKTSCFEQQGLWYTARPEYDLIGHVTLGVTIVSRAAGHLAPETASHLLHIIQSHHGPYGEVACQTPEAWSVHLADLSSATLREITDDQALLSAGTGTRSGKRIGGPVWRF</sequence>
<dbReference type="InterPro" id="IPR003607">
    <property type="entry name" value="HD/PDEase_dom"/>
</dbReference>
<dbReference type="SUPFAM" id="SSF109604">
    <property type="entry name" value="HD-domain/PDEase-like"/>
    <property type="match status" value="1"/>
</dbReference>